<evidence type="ECO:0000313" key="2">
    <source>
        <dbReference type="Proteomes" id="UP000219559"/>
    </source>
</evidence>
<organism evidence="1 2">
    <name type="scientific">Sediminicola luteus</name>
    <dbReference type="NCBI Taxonomy" id="319238"/>
    <lineage>
        <taxon>Bacteria</taxon>
        <taxon>Pseudomonadati</taxon>
        <taxon>Bacteroidota</taxon>
        <taxon>Flavobacteriia</taxon>
        <taxon>Flavobacteriales</taxon>
        <taxon>Flavobacteriaceae</taxon>
        <taxon>Sediminicola</taxon>
    </lineage>
</organism>
<reference evidence="1 2" key="1">
    <citation type="submission" date="2017-04" db="EMBL/GenBank/DDBJ databases">
        <title>A new member of the family Flavobacteriaceae isolated from ascidians.</title>
        <authorList>
            <person name="Chen L."/>
        </authorList>
    </citation>
    <scope>NUCLEOTIDE SEQUENCE [LARGE SCALE GENOMIC DNA]</scope>
    <source>
        <strain evidence="1 2">HQA918</strain>
    </source>
</reference>
<evidence type="ECO:0000313" key="1">
    <source>
        <dbReference type="EMBL" id="PCE66401.1"/>
    </source>
</evidence>
<comment type="caution">
    <text evidence="1">The sequence shown here is derived from an EMBL/GenBank/DDBJ whole genome shotgun (WGS) entry which is preliminary data.</text>
</comment>
<dbReference type="EMBL" id="NBWU01000001">
    <property type="protein sequence ID" value="PCE66401.1"/>
    <property type="molecule type" value="Genomic_DNA"/>
</dbReference>
<evidence type="ECO:0008006" key="3">
    <source>
        <dbReference type="Google" id="ProtNLM"/>
    </source>
</evidence>
<protein>
    <recommendedName>
        <fullName evidence="3">Peptidase M23 domain-containing protein</fullName>
    </recommendedName>
</protein>
<accession>A0A2A4GD96</accession>
<dbReference type="CDD" id="cd12797">
    <property type="entry name" value="M23_peptidase"/>
    <property type="match status" value="1"/>
</dbReference>
<sequence>MLFYFLGLTTVFTQPKAIEIEYKRNDDNSVDFTYIKHKPGSFQVVMTFSQLSNCRQGKYSAIIKAKTGRLLRLKPIDPEQPINFAYSTRTGRGTPNPKIDPELKYLLPFATGKTVSVDESTQLRAQYFKAKANASWKAFHFNLPEAETVYAIRKGIVVEIKDGQKHEVSNNISYTSKLNEVLIEHKDGTYGRYSGFARGSITVKLGQMVYPRTQLGKLTQFNERDYRLYLMVYYLTQNIEDYKKQSLQSEDTHGYVDPWFVTEKGVVKLQDDHQYTVQLNEEVILQEFSRREKKRYKKDPVSFQ</sequence>
<dbReference type="AlphaFoldDB" id="A0A2A4GD96"/>
<dbReference type="Proteomes" id="UP000219559">
    <property type="component" value="Unassembled WGS sequence"/>
</dbReference>
<proteinExistence type="predicted"/>
<name>A0A2A4GD96_9FLAO</name>
<dbReference type="InterPro" id="IPR011055">
    <property type="entry name" value="Dup_hybrid_motif"/>
</dbReference>
<gene>
    <name evidence="1" type="ORF">B7P33_03650</name>
</gene>
<dbReference type="Gene3D" id="2.70.70.10">
    <property type="entry name" value="Glucose Permease (Domain IIA)"/>
    <property type="match status" value="1"/>
</dbReference>
<keyword evidence="2" id="KW-1185">Reference proteome</keyword>